<protein>
    <submittedName>
        <fullName evidence="2">CRAL-TRIO domain-containing protein</fullName>
    </submittedName>
</protein>
<proteinExistence type="predicted"/>
<dbReference type="Proteomes" id="UP000636479">
    <property type="component" value="Unassembled WGS sequence"/>
</dbReference>
<dbReference type="InterPro" id="IPR051026">
    <property type="entry name" value="PI/PC_transfer"/>
</dbReference>
<dbReference type="SMART" id="SM01100">
    <property type="entry name" value="CRAL_TRIO_N"/>
    <property type="match status" value="1"/>
</dbReference>
<evidence type="ECO:0000259" key="1">
    <source>
        <dbReference type="PROSITE" id="PS50191"/>
    </source>
</evidence>
<dbReference type="CDD" id="cd00170">
    <property type="entry name" value="SEC14"/>
    <property type="match status" value="1"/>
</dbReference>
<feature type="domain" description="CRAL-TRIO" evidence="1">
    <location>
        <begin position="112"/>
        <end position="297"/>
    </location>
</feature>
<dbReference type="RefSeq" id="XP_037225307.1">
    <property type="nucleotide sequence ID" value="XM_037357397.1"/>
</dbReference>
<dbReference type="GeneID" id="59339913"/>
<dbReference type="PROSITE" id="PS50191">
    <property type="entry name" value="CRAL_TRIO"/>
    <property type="match status" value="1"/>
</dbReference>
<dbReference type="Pfam" id="PF03765">
    <property type="entry name" value="CRAL_TRIO_N"/>
    <property type="match status" value="1"/>
</dbReference>
<dbReference type="InterPro" id="IPR011074">
    <property type="entry name" value="CRAL/TRIO_N_dom"/>
</dbReference>
<dbReference type="SUPFAM" id="SSF46938">
    <property type="entry name" value="CRAL/TRIO N-terminal domain"/>
    <property type="match status" value="1"/>
</dbReference>
<comment type="caution">
    <text evidence="2">The sequence shown here is derived from an EMBL/GenBank/DDBJ whole genome shotgun (WGS) entry which is preliminary data.</text>
</comment>
<dbReference type="Pfam" id="PF00650">
    <property type="entry name" value="CRAL_TRIO"/>
    <property type="match status" value="1"/>
</dbReference>
<name>A0A8H6WE26_9AGAR</name>
<dbReference type="EMBL" id="JACAZF010000001">
    <property type="protein sequence ID" value="KAF7315284.1"/>
    <property type="molecule type" value="Genomic_DNA"/>
</dbReference>
<organism evidence="2 3">
    <name type="scientific">Mycena indigotica</name>
    <dbReference type="NCBI Taxonomy" id="2126181"/>
    <lineage>
        <taxon>Eukaryota</taxon>
        <taxon>Fungi</taxon>
        <taxon>Dikarya</taxon>
        <taxon>Basidiomycota</taxon>
        <taxon>Agaricomycotina</taxon>
        <taxon>Agaricomycetes</taxon>
        <taxon>Agaricomycetidae</taxon>
        <taxon>Agaricales</taxon>
        <taxon>Marasmiineae</taxon>
        <taxon>Mycenaceae</taxon>
        <taxon>Mycena</taxon>
    </lineage>
</organism>
<dbReference type="Gene3D" id="3.40.525.10">
    <property type="entry name" value="CRAL-TRIO lipid binding domain"/>
    <property type="match status" value="1"/>
</dbReference>
<sequence>MVCSDSLPSPSWRPPQTLAGHLGHLSPEQETKFSEFKLACTKEDLYAPGKTRQSLDEAALLRFLRARRFEVPDALHMIRETEAWRTANKLEELYDTLDVSAYEDARRVYHQWTGRRDLLGRPVYVYEISHLKNNMSAFEQSSKILPSNPSSGDAATKPIPGKLRVLFGLYENMAEFVLPLCTAVKSRPNPETPITSTAHIVDVSGVGLMGFWNLKNHMQAASTLASAHYPETLDRVYILGAPSFFPTVWGWIKRWFDPGTTSKIHVLSQTEVAPTLRAFMDPKDLPKKYGGELEWEYGMLPNLDGEILKAVSGLKTGDEWVKGPLRWVQDQDGSGKAKVIAKGMIDGKSRNEEVGVYEL</sequence>
<dbReference type="PANTHER" id="PTHR45657:SF3">
    <property type="entry name" value="TRANSPORTER, PUTATIVE (AFU_ORTHOLOGUE AFUA_5G09260)-RELATED"/>
    <property type="match status" value="1"/>
</dbReference>
<keyword evidence="3" id="KW-1185">Reference proteome</keyword>
<dbReference type="InterPro" id="IPR001251">
    <property type="entry name" value="CRAL-TRIO_dom"/>
</dbReference>
<dbReference type="AlphaFoldDB" id="A0A8H6WE26"/>
<dbReference type="OrthoDB" id="30289at2759"/>
<gene>
    <name evidence="2" type="ORF">MIND_00042800</name>
</gene>
<dbReference type="Gene3D" id="1.10.8.20">
    <property type="entry name" value="N-terminal domain of phosphatidylinositol transfer protein sec14p"/>
    <property type="match status" value="1"/>
</dbReference>
<dbReference type="InterPro" id="IPR036273">
    <property type="entry name" value="CRAL/TRIO_N_dom_sf"/>
</dbReference>
<dbReference type="InterPro" id="IPR036865">
    <property type="entry name" value="CRAL-TRIO_dom_sf"/>
</dbReference>
<dbReference type="SMART" id="SM00516">
    <property type="entry name" value="SEC14"/>
    <property type="match status" value="1"/>
</dbReference>
<dbReference type="SUPFAM" id="SSF52087">
    <property type="entry name" value="CRAL/TRIO domain"/>
    <property type="match status" value="1"/>
</dbReference>
<accession>A0A8H6WE26</accession>
<dbReference type="PANTHER" id="PTHR45657">
    <property type="entry name" value="CRAL-TRIO DOMAIN-CONTAINING PROTEIN YKL091C-RELATED"/>
    <property type="match status" value="1"/>
</dbReference>
<evidence type="ECO:0000313" key="2">
    <source>
        <dbReference type="EMBL" id="KAF7315284.1"/>
    </source>
</evidence>
<evidence type="ECO:0000313" key="3">
    <source>
        <dbReference type="Proteomes" id="UP000636479"/>
    </source>
</evidence>
<reference evidence="2" key="1">
    <citation type="submission" date="2020-05" db="EMBL/GenBank/DDBJ databases">
        <title>Mycena genomes resolve the evolution of fungal bioluminescence.</title>
        <authorList>
            <person name="Tsai I.J."/>
        </authorList>
    </citation>
    <scope>NUCLEOTIDE SEQUENCE</scope>
    <source>
        <strain evidence="2">171206Taipei</strain>
    </source>
</reference>